<reference evidence="1" key="2">
    <citation type="submission" date="2022-06" db="UniProtKB">
        <authorList>
            <consortium name="EnsemblMetazoa"/>
        </authorList>
    </citation>
    <scope>IDENTIFICATION</scope>
    <source>
        <strain evidence="1">PS312</strain>
    </source>
</reference>
<reference evidence="2" key="1">
    <citation type="journal article" date="2008" name="Nat. Genet.">
        <title>The Pristionchus pacificus genome provides a unique perspective on nematode lifestyle and parasitism.</title>
        <authorList>
            <person name="Dieterich C."/>
            <person name="Clifton S.W."/>
            <person name="Schuster L.N."/>
            <person name="Chinwalla A."/>
            <person name="Delehaunty K."/>
            <person name="Dinkelacker I."/>
            <person name="Fulton L."/>
            <person name="Fulton R."/>
            <person name="Godfrey J."/>
            <person name="Minx P."/>
            <person name="Mitreva M."/>
            <person name="Roeseler W."/>
            <person name="Tian H."/>
            <person name="Witte H."/>
            <person name="Yang S.P."/>
            <person name="Wilson R.K."/>
            <person name="Sommer R.J."/>
        </authorList>
    </citation>
    <scope>NUCLEOTIDE SEQUENCE [LARGE SCALE GENOMIC DNA]</scope>
    <source>
        <strain evidence="2">PS312</strain>
    </source>
</reference>
<dbReference type="Proteomes" id="UP000005239">
    <property type="component" value="Unassembled WGS sequence"/>
</dbReference>
<evidence type="ECO:0000313" key="2">
    <source>
        <dbReference type="Proteomes" id="UP000005239"/>
    </source>
</evidence>
<protein>
    <submittedName>
        <fullName evidence="1">G protein-coupled receptor</fullName>
    </submittedName>
</protein>
<gene>
    <name evidence="1" type="primary">WBGene00279604</name>
</gene>
<dbReference type="PANTHER" id="PTHR45830">
    <property type="entry name" value="SERPENTINE RECEPTOR, CLASS I"/>
    <property type="match status" value="1"/>
</dbReference>
<keyword evidence="2" id="KW-1185">Reference proteome</keyword>
<organism evidence="1 2">
    <name type="scientific">Pristionchus pacificus</name>
    <name type="common">Parasitic nematode worm</name>
    <dbReference type="NCBI Taxonomy" id="54126"/>
    <lineage>
        <taxon>Eukaryota</taxon>
        <taxon>Metazoa</taxon>
        <taxon>Ecdysozoa</taxon>
        <taxon>Nematoda</taxon>
        <taxon>Chromadorea</taxon>
        <taxon>Rhabditida</taxon>
        <taxon>Rhabditina</taxon>
        <taxon>Diplogasteromorpha</taxon>
        <taxon>Diplogasteroidea</taxon>
        <taxon>Neodiplogasteridae</taxon>
        <taxon>Pristionchus</taxon>
    </lineage>
</organism>
<dbReference type="PANTHER" id="PTHR45830:SF15">
    <property type="entry name" value="SERPENTINE RECEPTOR, CLASS I"/>
    <property type="match status" value="1"/>
</dbReference>
<proteinExistence type="predicted"/>
<sequence>MDPRNFSYRFDLDRDYFIDFNMRSLVSHAFATKLVYRFQSILPFVTLLTMRPLIILILMKKRDYMSWDIRLAYAINQIAMMIQEFNFCFLFRVHDLAPYAGLYCDGPICRAGIPKPYLMAILSFTTIGTVPTFLILLLRMHQLIIETTDSQLKLHRRTQCGIILFLTLLLSSNVAGFYSFGRDCREVEEMEKLPDLAWLKDRGGTLFLFGPPGRPEFFKIELMMLLCSIAIISPFVAVASFHSMKIMREQKLRQSLTSNTQRLQTRVVRVFFLQLLGVNCFYICPLSFMLLHMSIDVSWILPPWMFSIARCALILPFTLESSQLSLIFLLKNRQIIRDAILQLSLYNKTSNTRVSIVNRNPEWADANVPTTQPRITD</sequence>
<dbReference type="AlphaFoldDB" id="A0A2A6CMY8"/>
<dbReference type="Pfam" id="PF10318">
    <property type="entry name" value="7TM_GPCR_Srh"/>
    <property type="match status" value="1"/>
</dbReference>
<dbReference type="EnsemblMetazoa" id="PPA41235.1">
    <property type="protein sequence ID" value="PPA41235.1"/>
    <property type="gene ID" value="WBGene00279604"/>
</dbReference>
<accession>A0A2A6CMY8</accession>
<evidence type="ECO:0000313" key="1">
    <source>
        <dbReference type="EnsemblMetazoa" id="PPA41235.1"/>
    </source>
</evidence>
<name>A0A2A6CMY8_PRIPA</name>
<dbReference type="InterPro" id="IPR019422">
    <property type="entry name" value="7TM_GPCR_serpentine_rcpt_Srh"/>
</dbReference>
<accession>A0A8R1UUM1</accession>